<dbReference type="AlphaFoldDB" id="A0AAE4L182"/>
<evidence type="ECO:0000256" key="9">
    <source>
        <dbReference type="RuleBase" id="RU362042"/>
    </source>
</evidence>
<dbReference type="PROSITE" id="PS00761">
    <property type="entry name" value="SPASE_I_3"/>
    <property type="match status" value="1"/>
</dbReference>
<comment type="catalytic activity">
    <reaction evidence="1 8">
        <text>Cleavage of hydrophobic, N-terminal signal or leader sequences from secreted and periplasmic proteins.</text>
        <dbReference type="EC" id="3.4.21.89"/>
    </reaction>
</comment>
<evidence type="ECO:0000313" key="14">
    <source>
        <dbReference type="Proteomes" id="UP001269061"/>
    </source>
</evidence>
<evidence type="ECO:0000256" key="4">
    <source>
        <dbReference type="ARBA" id="ARBA00013208"/>
    </source>
</evidence>
<reference evidence="11 14" key="1">
    <citation type="submission" date="2023-03" db="EMBL/GenBank/DDBJ databases">
        <authorList>
            <person name="Shen W."/>
            <person name="Cai J."/>
        </authorList>
    </citation>
    <scope>NUCLEOTIDE SEQUENCE</scope>
    <source>
        <strain evidence="11">P69-2</strain>
        <strain evidence="12 14">Y59</strain>
    </source>
</reference>
<dbReference type="Proteomes" id="UP001180842">
    <property type="component" value="Unassembled WGS sequence"/>
</dbReference>
<feature type="transmembrane region" description="Helical" evidence="8">
    <location>
        <begin position="16"/>
        <end position="34"/>
    </location>
</feature>
<dbReference type="NCBIfam" id="TIGR02227">
    <property type="entry name" value="sigpep_I_bact"/>
    <property type="match status" value="1"/>
</dbReference>
<proteinExistence type="inferred from homology"/>
<dbReference type="InterPro" id="IPR000223">
    <property type="entry name" value="Pept_S26A_signal_pept_1"/>
</dbReference>
<gene>
    <name evidence="11" type="primary">lepB</name>
    <name evidence="11" type="ORF">P7H00_04670</name>
    <name evidence="12" type="ORF">P7H46_12710</name>
</gene>
<feature type="active site" evidence="7">
    <location>
        <position position="51"/>
    </location>
</feature>
<sequence length="185" mass="21190">MANRRNEQAENNRRRLILTLVLLSVLSLTLLFIVRDQLKKNFSVHSITGTSMVPTLTERDQVFVKKKTQIQRYDIIAFSVDKEDGMFVKRVIGMPGDSILVQNNRMVLNIGEQDDFETTNTFQLSPTTADEFQTLNRIPEDAYFVIGDHVDISKDSRSFGFVHQKAIEGTVQFRFPAIHLAKIDN</sequence>
<feature type="active site" evidence="7">
    <location>
        <position position="89"/>
    </location>
</feature>
<evidence type="ECO:0000256" key="7">
    <source>
        <dbReference type="PIRSR" id="PIRSR600223-1"/>
    </source>
</evidence>
<protein>
    <recommendedName>
        <fullName evidence="4 8">Signal peptidase I</fullName>
        <ecNumber evidence="4 8">3.4.21.89</ecNumber>
    </recommendedName>
</protein>
<dbReference type="EMBL" id="JARQAZ010000012">
    <property type="protein sequence ID" value="MDT2771681.1"/>
    <property type="molecule type" value="Genomic_DNA"/>
</dbReference>
<comment type="similarity">
    <text evidence="3 9">Belongs to the peptidase S26 family.</text>
</comment>
<dbReference type="RefSeq" id="WP_311796727.1">
    <property type="nucleotide sequence ID" value="NZ_JARQAI010000004.1"/>
</dbReference>
<comment type="subcellular location">
    <subcellularLocation>
        <location evidence="2">Cell membrane</location>
        <topology evidence="2">Single-pass type II membrane protein</topology>
    </subcellularLocation>
    <subcellularLocation>
        <location evidence="9">Membrane</location>
        <topology evidence="9">Single-pass type II membrane protein</topology>
    </subcellularLocation>
</comment>
<dbReference type="GO" id="GO:0006465">
    <property type="term" value="P:signal peptide processing"/>
    <property type="evidence" value="ECO:0007669"/>
    <property type="project" value="InterPro"/>
</dbReference>
<dbReference type="Proteomes" id="UP001269061">
    <property type="component" value="Unassembled WGS sequence"/>
</dbReference>
<dbReference type="InterPro" id="IPR019757">
    <property type="entry name" value="Pept_S26A_signal_pept_1_Lys-AS"/>
</dbReference>
<evidence type="ECO:0000256" key="1">
    <source>
        <dbReference type="ARBA" id="ARBA00000677"/>
    </source>
</evidence>
<dbReference type="SUPFAM" id="SSF51306">
    <property type="entry name" value="LexA/Signal peptidase"/>
    <property type="match status" value="1"/>
</dbReference>
<keyword evidence="5 8" id="KW-0645">Protease</keyword>
<evidence type="ECO:0000256" key="5">
    <source>
        <dbReference type="ARBA" id="ARBA00022670"/>
    </source>
</evidence>
<dbReference type="EC" id="3.4.21.89" evidence="4 8"/>
<dbReference type="EMBL" id="JARQAI010000004">
    <property type="protein sequence ID" value="MDT2736426.1"/>
    <property type="molecule type" value="Genomic_DNA"/>
</dbReference>
<keyword evidence="14" id="KW-1185">Reference proteome</keyword>
<dbReference type="Pfam" id="PF10502">
    <property type="entry name" value="Peptidase_S26"/>
    <property type="match status" value="1"/>
</dbReference>
<dbReference type="PRINTS" id="PR00727">
    <property type="entry name" value="LEADERPTASE"/>
</dbReference>
<dbReference type="PROSITE" id="PS00501">
    <property type="entry name" value="SPASE_I_1"/>
    <property type="match status" value="1"/>
</dbReference>
<comment type="caution">
    <text evidence="11">The sequence shown here is derived from an EMBL/GenBank/DDBJ whole genome shotgun (WGS) entry which is preliminary data.</text>
</comment>
<dbReference type="InterPro" id="IPR019758">
    <property type="entry name" value="Pept_S26A_signal_pept_1_CS"/>
</dbReference>
<dbReference type="PROSITE" id="PS00760">
    <property type="entry name" value="SPASE_I_2"/>
    <property type="match status" value="1"/>
</dbReference>
<dbReference type="PANTHER" id="PTHR43390">
    <property type="entry name" value="SIGNAL PEPTIDASE I"/>
    <property type="match status" value="1"/>
</dbReference>
<dbReference type="CDD" id="cd06530">
    <property type="entry name" value="S26_SPase_I"/>
    <property type="match status" value="1"/>
</dbReference>
<evidence type="ECO:0000256" key="3">
    <source>
        <dbReference type="ARBA" id="ARBA00009370"/>
    </source>
</evidence>
<organism evidence="11 13">
    <name type="scientific">Enterococcus pseudoavium</name>
    <dbReference type="NCBI Taxonomy" id="44007"/>
    <lineage>
        <taxon>Bacteria</taxon>
        <taxon>Bacillati</taxon>
        <taxon>Bacillota</taxon>
        <taxon>Bacilli</taxon>
        <taxon>Lactobacillales</taxon>
        <taxon>Enterococcaceae</taxon>
        <taxon>Enterococcus</taxon>
    </lineage>
</organism>
<feature type="domain" description="Peptidase S26" evidence="10">
    <location>
        <begin position="20"/>
        <end position="175"/>
    </location>
</feature>
<keyword evidence="8" id="KW-0812">Transmembrane</keyword>
<evidence type="ECO:0000256" key="2">
    <source>
        <dbReference type="ARBA" id="ARBA00004401"/>
    </source>
</evidence>
<dbReference type="PANTHER" id="PTHR43390:SF1">
    <property type="entry name" value="CHLOROPLAST PROCESSING PEPTIDASE"/>
    <property type="match status" value="1"/>
</dbReference>
<evidence type="ECO:0000259" key="10">
    <source>
        <dbReference type="Pfam" id="PF10502"/>
    </source>
</evidence>
<evidence type="ECO:0000313" key="12">
    <source>
        <dbReference type="EMBL" id="MDT2771681.1"/>
    </source>
</evidence>
<dbReference type="GO" id="GO:0004252">
    <property type="term" value="F:serine-type endopeptidase activity"/>
    <property type="evidence" value="ECO:0007669"/>
    <property type="project" value="InterPro"/>
</dbReference>
<dbReference type="InterPro" id="IPR019533">
    <property type="entry name" value="Peptidase_S26"/>
</dbReference>
<dbReference type="GO" id="GO:0009003">
    <property type="term" value="F:signal peptidase activity"/>
    <property type="evidence" value="ECO:0007669"/>
    <property type="project" value="UniProtKB-EC"/>
</dbReference>
<dbReference type="InterPro" id="IPR019756">
    <property type="entry name" value="Pept_S26A_signal_pept_1_Ser-AS"/>
</dbReference>
<evidence type="ECO:0000256" key="8">
    <source>
        <dbReference type="RuleBase" id="RU003993"/>
    </source>
</evidence>
<dbReference type="InterPro" id="IPR036286">
    <property type="entry name" value="LexA/Signal_pep-like_sf"/>
</dbReference>
<name>A0AAE4L182_9ENTE</name>
<accession>A0AAE4L182</accession>
<keyword evidence="8" id="KW-1133">Transmembrane helix</keyword>
<dbReference type="Gene3D" id="2.10.109.10">
    <property type="entry name" value="Umud Fragment, subunit A"/>
    <property type="match status" value="1"/>
</dbReference>
<dbReference type="GO" id="GO:0005886">
    <property type="term" value="C:plasma membrane"/>
    <property type="evidence" value="ECO:0007669"/>
    <property type="project" value="UniProtKB-SubCell"/>
</dbReference>
<evidence type="ECO:0000256" key="6">
    <source>
        <dbReference type="ARBA" id="ARBA00022801"/>
    </source>
</evidence>
<evidence type="ECO:0000313" key="13">
    <source>
        <dbReference type="Proteomes" id="UP001180842"/>
    </source>
</evidence>
<evidence type="ECO:0000313" key="11">
    <source>
        <dbReference type="EMBL" id="MDT2736426.1"/>
    </source>
</evidence>
<keyword evidence="6 8" id="KW-0378">Hydrolase</keyword>
<keyword evidence="8" id="KW-0472">Membrane</keyword>